<dbReference type="PROSITE" id="PS50109">
    <property type="entry name" value="HIS_KIN"/>
    <property type="match status" value="1"/>
</dbReference>
<keyword evidence="7" id="KW-0812">Transmembrane</keyword>
<dbReference type="SMART" id="SM00388">
    <property type="entry name" value="HisKA"/>
    <property type="match status" value="1"/>
</dbReference>
<evidence type="ECO:0000259" key="11">
    <source>
        <dbReference type="PROSITE" id="PS50924"/>
    </source>
</evidence>
<evidence type="ECO:0000259" key="9">
    <source>
        <dbReference type="PROSITE" id="PS50109"/>
    </source>
</evidence>
<dbReference type="EC" id="2.7.13.3" evidence="2"/>
<dbReference type="Proteomes" id="UP000557392">
    <property type="component" value="Unassembled WGS sequence"/>
</dbReference>
<feature type="transmembrane region" description="Helical" evidence="7">
    <location>
        <begin position="142"/>
        <end position="162"/>
    </location>
</feature>
<dbReference type="Pfam" id="PF03707">
    <property type="entry name" value="MHYT"/>
    <property type="match status" value="2"/>
</dbReference>
<dbReference type="PROSITE" id="PS50924">
    <property type="entry name" value="MHYT"/>
    <property type="match status" value="1"/>
</dbReference>
<dbReference type="Gene3D" id="3.30.565.10">
    <property type="entry name" value="Histidine kinase-like ATPase, C-terminal domain"/>
    <property type="match status" value="1"/>
</dbReference>
<evidence type="ECO:0000256" key="2">
    <source>
        <dbReference type="ARBA" id="ARBA00012438"/>
    </source>
</evidence>
<sequence>MTMTGSHDAFLVVLSILIAIFASFTALSLASRIRSSTGWTKRVWVSAAAIALGGGIWSMHFVAMLAFHMPGLRMGYDLGLTLLSLALALGFTGVGFAMLNWQSVSRGRIAAAGLLIGSGVLAMHYVGMAAMRMPATLNYEPLWFGVSVLIALGAATAAVWLASRDRKMSHRLAAAILMGFAIAGMHYAGMRAAVFTMRAHTDMHDGMASVGQTYLAAAVAAITVLILLLALGAATLERLFHGVSRREARTVLRLKIADILRERDTDEALNQVAALMGEHFGVTRTGYGTLDAVEDVFDYDVCWTDGTVPALLGRLPAAAFGIKIVAALSAGETIVIDDLLEAEISNELRTRDTAQKVDTRSILVVPFLRDGRLRTIVYLNDRQPRRWRQDEIAFMEEMAERTRLVIERAAVEEQLRELNATLEARVEARSEELRQAQEALLQSQKMEAVGQLVAGLSHDFNNVLGAVVGAFELIQRRADAPDKVQHFAEAGLQAAQRGSNLTAQLLAFSRSQHIQLQPMLVGTVITALADLLRRTLGPMIALELHLDPSPVPVMADPTQVEMMALNLAINARDAMPDGGRLTISTAVRPISGAPEIADGDYVEIAFADTGTGMDEVTLRRAMEPFFTTKPVGKGTGLGLAQIYGSVRQVGGAVRIESGVAQGTTVRVLLPCTDRPPVAIEQSEPEISGDSGERYRILLVDDDPEVRTVLAAALESLGHVVTSAADGPGALALLEGAAPEVLLLDFAMPGMNGAEVASEMRRRRPELPIIFASGFPDIGAMEAIEGSTAILRKPFPMDALLRTLASIAPDR</sequence>
<feature type="transmembrane region" description="Helical" evidence="7">
    <location>
        <begin position="79"/>
        <end position="99"/>
    </location>
</feature>
<proteinExistence type="predicted"/>
<gene>
    <name evidence="12" type="ORF">GGR46_004320</name>
</gene>
<evidence type="ECO:0000259" key="10">
    <source>
        <dbReference type="PROSITE" id="PS50110"/>
    </source>
</evidence>
<feature type="transmembrane region" description="Helical" evidence="7">
    <location>
        <begin position="43"/>
        <end position="67"/>
    </location>
</feature>
<dbReference type="InterPro" id="IPR003661">
    <property type="entry name" value="HisK_dim/P_dom"/>
</dbReference>
<evidence type="ECO:0000256" key="7">
    <source>
        <dbReference type="PROSITE-ProRule" id="PRU00244"/>
    </source>
</evidence>
<dbReference type="PANTHER" id="PTHR43065:SF42">
    <property type="entry name" value="TWO-COMPONENT SENSOR PPRA"/>
    <property type="match status" value="1"/>
</dbReference>
<dbReference type="Gene3D" id="3.30.450.40">
    <property type="match status" value="1"/>
</dbReference>
<feature type="transmembrane region" description="Helical" evidence="7">
    <location>
        <begin position="174"/>
        <end position="194"/>
    </location>
</feature>
<evidence type="ECO:0000313" key="13">
    <source>
        <dbReference type="Proteomes" id="UP000557392"/>
    </source>
</evidence>
<dbReference type="SMART" id="SM00387">
    <property type="entry name" value="HATPase_c"/>
    <property type="match status" value="1"/>
</dbReference>
<protein>
    <recommendedName>
        <fullName evidence="2">histidine kinase</fullName>
        <ecNumber evidence="2">2.7.13.3</ecNumber>
    </recommendedName>
</protein>
<keyword evidence="4" id="KW-0808">Transferase</keyword>
<evidence type="ECO:0000256" key="1">
    <source>
        <dbReference type="ARBA" id="ARBA00000085"/>
    </source>
</evidence>
<feature type="domain" description="Histidine kinase" evidence="9">
    <location>
        <begin position="455"/>
        <end position="673"/>
    </location>
</feature>
<dbReference type="InterPro" id="IPR001789">
    <property type="entry name" value="Sig_transdc_resp-reg_receiver"/>
</dbReference>
<dbReference type="SUPFAM" id="SSF55781">
    <property type="entry name" value="GAF domain-like"/>
    <property type="match status" value="1"/>
</dbReference>
<feature type="coiled-coil region" evidence="8">
    <location>
        <begin position="401"/>
        <end position="439"/>
    </location>
</feature>
<dbReference type="GO" id="GO:0000155">
    <property type="term" value="F:phosphorelay sensor kinase activity"/>
    <property type="evidence" value="ECO:0007669"/>
    <property type="project" value="InterPro"/>
</dbReference>
<dbReference type="SUPFAM" id="SSF47384">
    <property type="entry name" value="Homodimeric domain of signal transducing histidine kinase"/>
    <property type="match status" value="1"/>
</dbReference>
<keyword evidence="13" id="KW-1185">Reference proteome</keyword>
<reference evidence="12 13" key="1">
    <citation type="submission" date="2020-08" db="EMBL/GenBank/DDBJ databases">
        <title>Genomic Encyclopedia of Type Strains, Phase IV (KMG-IV): sequencing the most valuable type-strain genomes for metagenomic binning, comparative biology and taxonomic classification.</title>
        <authorList>
            <person name="Goeker M."/>
        </authorList>
    </citation>
    <scope>NUCLEOTIDE SEQUENCE [LARGE SCALE GENOMIC DNA]</scope>
    <source>
        <strain evidence="12 13">DSM 101806</strain>
    </source>
</reference>
<feature type="domain" description="Response regulatory" evidence="10">
    <location>
        <begin position="695"/>
        <end position="807"/>
    </location>
</feature>
<comment type="caution">
    <text evidence="12">The sequence shown here is derived from an EMBL/GenBank/DDBJ whole genome shotgun (WGS) entry which is preliminary data.</text>
</comment>
<dbReference type="Pfam" id="PF00512">
    <property type="entry name" value="HisKA"/>
    <property type="match status" value="1"/>
</dbReference>
<evidence type="ECO:0000256" key="6">
    <source>
        <dbReference type="PROSITE-ProRule" id="PRU00169"/>
    </source>
</evidence>
<feature type="transmembrane region" description="Helical" evidence="7">
    <location>
        <begin position="12"/>
        <end position="31"/>
    </location>
</feature>
<keyword evidence="8" id="KW-0175">Coiled coil</keyword>
<dbReference type="Gene3D" id="3.40.50.2300">
    <property type="match status" value="1"/>
</dbReference>
<evidence type="ECO:0000256" key="5">
    <source>
        <dbReference type="ARBA" id="ARBA00022777"/>
    </source>
</evidence>
<evidence type="ECO:0000256" key="8">
    <source>
        <dbReference type="SAM" id="Coils"/>
    </source>
</evidence>
<dbReference type="GO" id="GO:0016020">
    <property type="term" value="C:membrane"/>
    <property type="evidence" value="ECO:0007669"/>
    <property type="project" value="UniProtKB-UniRule"/>
</dbReference>
<dbReference type="PANTHER" id="PTHR43065">
    <property type="entry name" value="SENSOR HISTIDINE KINASE"/>
    <property type="match status" value="1"/>
</dbReference>
<keyword evidence="7" id="KW-0472">Membrane</keyword>
<dbReference type="Gene3D" id="1.10.287.130">
    <property type="match status" value="1"/>
</dbReference>
<dbReference type="Pfam" id="PF00072">
    <property type="entry name" value="Response_reg"/>
    <property type="match status" value="1"/>
</dbReference>
<dbReference type="InterPro" id="IPR029016">
    <property type="entry name" value="GAF-like_dom_sf"/>
</dbReference>
<keyword evidence="3 6" id="KW-0597">Phosphoprotein</keyword>
<dbReference type="AlphaFoldDB" id="A0A7W6NYW1"/>
<dbReference type="InterPro" id="IPR003018">
    <property type="entry name" value="GAF"/>
</dbReference>
<name>A0A7W6NYW1_9SPHN</name>
<dbReference type="Pfam" id="PF01590">
    <property type="entry name" value="GAF"/>
    <property type="match status" value="1"/>
</dbReference>
<dbReference type="InterPro" id="IPR036097">
    <property type="entry name" value="HisK_dim/P_sf"/>
</dbReference>
<feature type="modified residue" description="4-aspartylphosphate" evidence="6">
    <location>
        <position position="744"/>
    </location>
</feature>
<dbReference type="InterPro" id="IPR011006">
    <property type="entry name" value="CheY-like_superfamily"/>
</dbReference>
<dbReference type="InterPro" id="IPR005330">
    <property type="entry name" value="MHYT_dom"/>
</dbReference>
<dbReference type="SUPFAM" id="SSF55874">
    <property type="entry name" value="ATPase domain of HSP90 chaperone/DNA topoisomerase II/histidine kinase"/>
    <property type="match status" value="1"/>
</dbReference>
<evidence type="ECO:0000313" key="12">
    <source>
        <dbReference type="EMBL" id="MBB4100748.1"/>
    </source>
</evidence>
<dbReference type="CDD" id="cd00082">
    <property type="entry name" value="HisKA"/>
    <property type="match status" value="1"/>
</dbReference>
<feature type="domain" description="MHYT" evidence="11">
    <location>
        <begin position="7"/>
        <end position="196"/>
    </location>
</feature>
<feature type="transmembrane region" description="Helical" evidence="7">
    <location>
        <begin position="214"/>
        <end position="236"/>
    </location>
</feature>
<dbReference type="EMBL" id="JACIEH010000003">
    <property type="protein sequence ID" value="MBB4100748.1"/>
    <property type="molecule type" value="Genomic_DNA"/>
</dbReference>
<dbReference type="InterPro" id="IPR004358">
    <property type="entry name" value="Sig_transdc_His_kin-like_C"/>
</dbReference>
<dbReference type="InterPro" id="IPR036890">
    <property type="entry name" value="HATPase_C_sf"/>
</dbReference>
<dbReference type="Pfam" id="PF02518">
    <property type="entry name" value="HATPase_c"/>
    <property type="match status" value="1"/>
</dbReference>
<dbReference type="InterPro" id="IPR005467">
    <property type="entry name" value="His_kinase_dom"/>
</dbReference>
<dbReference type="PRINTS" id="PR00344">
    <property type="entry name" value="BCTRLSENSOR"/>
</dbReference>
<dbReference type="SMART" id="SM00448">
    <property type="entry name" value="REC"/>
    <property type="match status" value="1"/>
</dbReference>
<accession>A0A7W6NYW1</accession>
<keyword evidence="5 12" id="KW-0418">Kinase</keyword>
<evidence type="ECO:0000256" key="3">
    <source>
        <dbReference type="ARBA" id="ARBA00022553"/>
    </source>
</evidence>
<comment type="catalytic activity">
    <reaction evidence="1">
        <text>ATP + protein L-histidine = ADP + protein N-phospho-L-histidine.</text>
        <dbReference type="EC" id="2.7.13.3"/>
    </reaction>
</comment>
<evidence type="ECO:0000256" key="4">
    <source>
        <dbReference type="ARBA" id="ARBA00022679"/>
    </source>
</evidence>
<dbReference type="SMART" id="SM00065">
    <property type="entry name" value="GAF"/>
    <property type="match status" value="1"/>
</dbReference>
<dbReference type="PROSITE" id="PS50110">
    <property type="entry name" value="RESPONSE_REGULATORY"/>
    <property type="match status" value="1"/>
</dbReference>
<organism evidence="12 13">
    <name type="scientific">Sphingomonas kyeonggiensis</name>
    <dbReference type="NCBI Taxonomy" id="1268553"/>
    <lineage>
        <taxon>Bacteria</taxon>
        <taxon>Pseudomonadati</taxon>
        <taxon>Pseudomonadota</taxon>
        <taxon>Alphaproteobacteria</taxon>
        <taxon>Sphingomonadales</taxon>
        <taxon>Sphingomonadaceae</taxon>
        <taxon>Sphingomonas</taxon>
    </lineage>
</organism>
<dbReference type="RefSeq" id="WP_184000025.1">
    <property type="nucleotide sequence ID" value="NZ_JACIEH010000003.1"/>
</dbReference>
<dbReference type="SUPFAM" id="SSF52172">
    <property type="entry name" value="CheY-like"/>
    <property type="match status" value="1"/>
</dbReference>
<feature type="transmembrane region" description="Helical" evidence="7">
    <location>
        <begin position="111"/>
        <end position="130"/>
    </location>
</feature>
<keyword evidence="7" id="KW-1133">Transmembrane helix</keyword>
<dbReference type="InterPro" id="IPR003594">
    <property type="entry name" value="HATPase_dom"/>
</dbReference>